<dbReference type="NCBIfam" id="TIGR00106">
    <property type="entry name" value="MTH1187 family thiamine-binding protein"/>
    <property type="match status" value="1"/>
</dbReference>
<dbReference type="OrthoDB" id="2147383at2"/>
<dbReference type="RefSeq" id="WP_071388428.1">
    <property type="nucleotide sequence ID" value="NZ_MLQS01000001.1"/>
</dbReference>
<evidence type="ECO:0000313" key="4">
    <source>
        <dbReference type="Proteomes" id="UP000180057"/>
    </source>
</evidence>
<dbReference type="Proteomes" id="UP000180057">
    <property type="component" value="Unassembled WGS sequence"/>
</dbReference>
<keyword evidence="4" id="KW-1185">Reference proteome</keyword>
<evidence type="ECO:0000256" key="1">
    <source>
        <dbReference type="ARBA" id="ARBA00010272"/>
    </source>
</evidence>
<dbReference type="GO" id="GO:0005829">
    <property type="term" value="C:cytosol"/>
    <property type="evidence" value="ECO:0007669"/>
    <property type="project" value="TreeGrafter"/>
</dbReference>
<dbReference type="Gene3D" id="3.30.70.930">
    <property type="match status" value="1"/>
</dbReference>
<dbReference type="AlphaFoldDB" id="A0A1S2MDC6"/>
<name>A0A1S2MDC6_9BACI</name>
<dbReference type="InterPro" id="IPR051614">
    <property type="entry name" value="UPF0045_domain"/>
</dbReference>
<gene>
    <name evidence="3" type="ORF">BKP45_03895</name>
</gene>
<evidence type="ECO:0000259" key="2">
    <source>
        <dbReference type="Pfam" id="PF01910"/>
    </source>
</evidence>
<sequence length="97" mass="10628">MPILEISVVPVGSNSPSFSSNVSKAVEVIQQKGLNYQVTPTATVIEGSIDELMDVAKQIHKNEITNGTQRVVTNICIDDRIDKPMTLEHQIEAVEHS</sequence>
<dbReference type="EMBL" id="MLQS01000001">
    <property type="protein sequence ID" value="OIJ21847.1"/>
    <property type="molecule type" value="Genomic_DNA"/>
</dbReference>
<dbReference type="PANTHER" id="PTHR33777">
    <property type="entry name" value="UPF0045 PROTEIN ECM15"/>
    <property type="match status" value="1"/>
</dbReference>
<dbReference type="InterPro" id="IPR029756">
    <property type="entry name" value="MTH1187/YkoF-like"/>
</dbReference>
<comment type="similarity">
    <text evidence="1">Belongs to the UPF0045 family.</text>
</comment>
<proteinExistence type="inferred from homology"/>
<reference evidence="3 4" key="1">
    <citation type="submission" date="2016-10" db="EMBL/GenBank/DDBJ databases">
        <title>Draft genome sequences of four alkaliphilic bacteria belonging to the Anaerobacillus genus.</title>
        <authorList>
            <person name="Bassil N.M."/>
            <person name="Lloyd J.R."/>
        </authorList>
    </citation>
    <scope>NUCLEOTIDE SEQUENCE [LARGE SCALE GENOMIC DNA]</scope>
    <source>
        <strain evidence="3 4">DSM 22531</strain>
    </source>
</reference>
<organism evidence="3 4">
    <name type="scientific">Anaerobacillus alkalidiazotrophicus</name>
    <dbReference type="NCBI Taxonomy" id="472963"/>
    <lineage>
        <taxon>Bacteria</taxon>
        <taxon>Bacillati</taxon>
        <taxon>Bacillota</taxon>
        <taxon>Bacilli</taxon>
        <taxon>Bacillales</taxon>
        <taxon>Bacillaceae</taxon>
        <taxon>Anaerobacillus</taxon>
    </lineage>
</organism>
<evidence type="ECO:0000313" key="3">
    <source>
        <dbReference type="EMBL" id="OIJ21847.1"/>
    </source>
</evidence>
<comment type="caution">
    <text evidence="3">The sequence shown here is derived from an EMBL/GenBank/DDBJ whole genome shotgun (WGS) entry which is preliminary data.</text>
</comment>
<feature type="domain" description="Thiamine-binding protein" evidence="2">
    <location>
        <begin position="5"/>
        <end position="95"/>
    </location>
</feature>
<dbReference type="Pfam" id="PF01910">
    <property type="entry name" value="Thiamine_BP"/>
    <property type="match status" value="1"/>
</dbReference>
<dbReference type="SUPFAM" id="SSF89957">
    <property type="entry name" value="MTH1187/YkoF-like"/>
    <property type="match status" value="1"/>
</dbReference>
<protein>
    <recommendedName>
        <fullName evidence="2">Thiamine-binding protein domain-containing protein</fullName>
    </recommendedName>
</protein>
<accession>A0A1S2MDC6</accession>
<dbReference type="PANTHER" id="PTHR33777:SF1">
    <property type="entry name" value="UPF0045 PROTEIN ECM15"/>
    <property type="match status" value="1"/>
</dbReference>
<dbReference type="InterPro" id="IPR002767">
    <property type="entry name" value="Thiamine_BP"/>
</dbReference>